<evidence type="ECO:0000256" key="2">
    <source>
        <dbReference type="ARBA" id="ARBA00023125"/>
    </source>
</evidence>
<dbReference type="STRING" id="444597.BST26_07470"/>
<comment type="caution">
    <text evidence="5">The sequence shown here is derived from an EMBL/GenBank/DDBJ whole genome shotgun (WGS) entry which is preliminary data.</text>
</comment>
<evidence type="ECO:0000256" key="3">
    <source>
        <dbReference type="ARBA" id="ARBA00023163"/>
    </source>
</evidence>
<evidence type="ECO:0000313" key="6">
    <source>
        <dbReference type="Proteomes" id="UP000192801"/>
    </source>
</evidence>
<organism evidence="5 6">
    <name type="scientific">Mycolicibacterium insubricum</name>
    <dbReference type="NCBI Taxonomy" id="444597"/>
    <lineage>
        <taxon>Bacteria</taxon>
        <taxon>Bacillati</taxon>
        <taxon>Actinomycetota</taxon>
        <taxon>Actinomycetes</taxon>
        <taxon>Mycobacteriales</taxon>
        <taxon>Mycobacteriaceae</taxon>
        <taxon>Mycolicibacterium</taxon>
    </lineage>
</organism>
<evidence type="ECO:0000256" key="1">
    <source>
        <dbReference type="ARBA" id="ARBA00023015"/>
    </source>
</evidence>
<keyword evidence="1" id="KW-0805">Transcription regulation</keyword>
<reference evidence="5 6" key="1">
    <citation type="submission" date="2016-12" db="EMBL/GenBank/DDBJ databases">
        <title>The new phylogeny of genus Mycobacterium.</title>
        <authorList>
            <person name="Tortoli E."/>
            <person name="Trovato A."/>
            <person name="Cirillo D.M."/>
        </authorList>
    </citation>
    <scope>NUCLEOTIDE SEQUENCE [LARGE SCALE GENOMIC DNA]</scope>
    <source>
        <strain evidence="5 6">DSM 45130</strain>
    </source>
</reference>
<sequence>MVLVFGSTMTVTAAVESAGVAVGAFVAGPRAGPVVVDQQGLFHGIEIDLSVTDAAGFLGTALGDLDQQVVSLDDVIGRRAVDLHDRLASTPDWADVFDIVDEYLQPSGGPLVDPKLRRAWEMIEHARGRVRIESVAEEIGWNRRHLGSRFCRAFGVTPKVAARLFRFENATALLRNGLTPGRVAVACGYYDQAHMHLDFAAFAEQPPGVVSSILRTGDGLGSAWPLLAG</sequence>
<dbReference type="AlphaFoldDB" id="A0A1X0DHD3"/>
<name>A0A1X0DHD3_9MYCO</name>
<dbReference type="PANTHER" id="PTHR46796:SF15">
    <property type="entry name" value="BLL1074 PROTEIN"/>
    <property type="match status" value="1"/>
</dbReference>
<dbReference type="SMART" id="SM00342">
    <property type="entry name" value="HTH_ARAC"/>
    <property type="match status" value="1"/>
</dbReference>
<proteinExistence type="predicted"/>
<protein>
    <recommendedName>
        <fullName evidence="4">HTH araC/xylS-type domain-containing protein</fullName>
    </recommendedName>
</protein>
<dbReference type="PROSITE" id="PS01124">
    <property type="entry name" value="HTH_ARAC_FAMILY_2"/>
    <property type="match status" value="1"/>
</dbReference>
<evidence type="ECO:0000313" key="5">
    <source>
        <dbReference type="EMBL" id="ORA71612.1"/>
    </source>
</evidence>
<dbReference type="Pfam" id="PF12833">
    <property type="entry name" value="HTH_18"/>
    <property type="match status" value="1"/>
</dbReference>
<dbReference type="OrthoDB" id="2559672at2"/>
<dbReference type="GO" id="GO:0043565">
    <property type="term" value="F:sequence-specific DNA binding"/>
    <property type="evidence" value="ECO:0007669"/>
    <property type="project" value="InterPro"/>
</dbReference>
<feature type="domain" description="HTH araC/xylS-type" evidence="4">
    <location>
        <begin position="117"/>
        <end position="213"/>
    </location>
</feature>
<evidence type="ECO:0000259" key="4">
    <source>
        <dbReference type="PROSITE" id="PS01124"/>
    </source>
</evidence>
<keyword evidence="3" id="KW-0804">Transcription</keyword>
<dbReference type="Gene3D" id="1.10.10.60">
    <property type="entry name" value="Homeodomain-like"/>
    <property type="match status" value="1"/>
</dbReference>
<dbReference type="Proteomes" id="UP000192801">
    <property type="component" value="Unassembled WGS sequence"/>
</dbReference>
<keyword evidence="6" id="KW-1185">Reference proteome</keyword>
<dbReference type="InterPro" id="IPR050204">
    <property type="entry name" value="AraC_XylS_family_regulators"/>
</dbReference>
<dbReference type="GO" id="GO:0003700">
    <property type="term" value="F:DNA-binding transcription factor activity"/>
    <property type="evidence" value="ECO:0007669"/>
    <property type="project" value="InterPro"/>
</dbReference>
<dbReference type="EMBL" id="MVHS01000012">
    <property type="protein sequence ID" value="ORA71612.1"/>
    <property type="molecule type" value="Genomic_DNA"/>
</dbReference>
<accession>A0A1X0DHD3</accession>
<dbReference type="InterPro" id="IPR018060">
    <property type="entry name" value="HTH_AraC"/>
</dbReference>
<gene>
    <name evidence="5" type="ORF">BST26_07470</name>
</gene>
<dbReference type="PANTHER" id="PTHR46796">
    <property type="entry name" value="HTH-TYPE TRANSCRIPTIONAL ACTIVATOR RHAS-RELATED"/>
    <property type="match status" value="1"/>
</dbReference>
<keyword evidence="2" id="KW-0238">DNA-binding</keyword>